<protein>
    <submittedName>
        <fullName evidence="1">Uncharacterized protein</fullName>
    </submittedName>
</protein>
<comment type="caution">
    <text evidence="1">The sequence shown here is derived from an EMBL/GenBank/DDBJ whole genome shotgun (WGS) entry which is preliminary data.</text>
</comment>
<organism evidence="1 2">
    <name type="scientific">Melastoma candidum</name>
    <dbReference type="NCBI Taxonomy" id="119954"/>
    <lineage>
        <taxon>Eukaryota</taxon>
        <taxon>Viridiplantae</taxon>
        <taxon>Streptophyta</taxon>
        <taxon>Embryophyta</taxon>
        <taxon>Tracheophyta</taxon>
        <taxon>Spermatophyta</taxon>
        <taxon>Magnoliopsida</taxon>
        <taxon>eudicotyledons</taxon>
        <taxon>Gunneridae</taxon>
        <taxon>Pentapetalae</taxon>
        <taxon>rosids</taxon>
        <taxon>malvids</taxon>
        <taxon>Myrtales</taxon>
        <taxon>Melastomataceae</taxon>
        <taxon>Melastomatoideae</taxon>
        <taxon>Melastomateae</taxon>
        <taxon>Melastoma</taxon>
    </lineage>
</organism>
<sequence length="272" mass="30013">MGLESSPPPFLSINSTSSLKKYSMIGLNFASGASGILDLTGENVTTNTLKSKKNKNVFSLREQIKQFAAVRGTLPDLMGQAASRNYLANCLFFISTGSNDIFAYYLTRSNVSKNEFISTLGSNYKRHLELLISLGARKIGMNEHASNLLLPVSEGDERDGRMFGWTERTGSHFSLDDPDRRTESVLGTRKSMFNETKAACCGTGKLNAQKMCNTKTSLLRSHKVPVLGFVPPYIGRFRGGGYHSFPRRTSIRLPDQLLPAGCRLITRTETPL</sequence>
<keyword evidence="2" id="KW-1185">Reference proteome</keyword>
<evidence type="ECO:0000313" key="2">
    <source>
        <dbReference type="Proteomes" id="UP001057402"/>
    </source>
</evidence>
<evidence type="ECO:0000313" key="1">
    <source>
        <dbReference type="EMBL" id="KAI4375712.1"/>
    </source>
</evidence>
<proteinExistence type="predicted"/>
<reference evidence="2" key="1">
    <citation type="journal article" date="2023" name="Front. Plant Sci.">
        <title>Chromosomal-level genome assembly of Melastoma candidum provides insights into trichome evolution.</title>
        <authorList>
            <person name="Zhong Y."/>
            <person name="Wu W."/>
            <person name="Sun C."/>
            <person name="Zou P."/>
            <person name="Liu Y."/>
            <person name="Dai S."/>
            <person name="Zhou R."/>
        </authorList>
    </citation>
    <scope>NUCLEOTIDE SEQUENCE [LARGE SCALE GENOMIC DNA]</scope>
</reference>
<dbReference type="EMBL" id="CM042883">
    <property type="protein sequence ID" value="KAI4375712.1"/>
    <property type="molecule type" value="Genomic_DNA"/>
</dbReference>
<name>A0ACB9RIE2_9MYRT</name>
<dbReference type="Proteomes" id="UP001057402">
    <property type="component" value="Chromosome 4"/>
</dbReference>
<accession>A0ACB9RIE2</accession>
<gene>
    <name evidence="1" type="ORF">MLD38_013548</name>
</gene>